<dbReference type="Gene3D" id="1.10.1760.20">
    <property type="match status" value="1"/>
</dbReference>
<keyword evidence="3" id="KW-1185">Reference proteome</keyword>
<keyword evidence="1" id="KW-0812">Transmembrane</keyword>
<evidence type="ECO:0000313" key="2">
    <source>
        <dbReference type="EMBL" id="MCU6743760.1"/>
    </source>
</evidence>
<feature type="transmembrane region" description="Helical" evidence="1">
    <location>
        <begin position="159"/>
        <end position="178"/>
    </location>
</feature>
<dbReference type="Proteomes" id="UP001652432">
    <property type="component" value="Unassembled WGS sequence"/>
</dbReference>
<dbReference type="EMBL" id="JAOQKJ010000003">
    <property type="protein sequence ID" value="MCU6743760.1"/>
    <property type="molecule type" value="Genomic_DNA"/>
</dbReference>
<keyword evidence="1" id="KW-1133">Transmembrane helix</keyword>
<organism evidence="2 3">
    <name type="scientific">Suilimivivens aceti</name>
    <dbReference type="NCBI Taxonomy" id="2981774"/>
    <lineage>
        <taxon>Bacteria</taxon>
        <taxon>Bacillati</taxon>
        <taxon>Bacillota</taxon>
        <taxon>Clostridia</taxon>
        <taxon>Lachnospirales</taxon>
        <taxon>Lachnospiraceae</taxon>
        <taxon>Suilimivivens</taxon>
    </lineage>
</organism>
<feature type="transmembrane region" description="Helical" evidence="1">
    <location>
        <begin position="55"/>
        <end position="74"/>
    </location>
</feature>
<gene>
    <name evidence="2" type="ORF">OCV77_04465</name>
</gene>
<protein>
    <submittedName>
        <fullName evidence="2">Energy-coupled thiamine transporter ThiT</fullName>
    </submittedName>
</protein>
<name>A0ABT2T0H8_9FIRM</name>
<accession>A0ABT2T0H8</accession>
<feature type="transmembrane region" description="Helical" evidence="1">
    <location>
        <begin position="121"/>
        <end position="147"/>
    </location>
</feature>
<evidence type="ECO:0000256" key="1">
    <source>
        <dbReference type="SAM" id="Phobius"/>
    </source>
</evidence>
<dbReference type="RefSeq" id="WP_262573677.1">
    <property type="nucleotide sequence ID" value="NZ_JAOQKJ010000003.1"/>
</dbReference>
<proteinExistence type="predicted"/>
<feature type="transmembrane region" description="Helical" evidence="1">
    <location>
        <begin position="12"/>
        <end position="35"/>
    </location>
</feature>
<comment type="caution">
    <text evidence="2">The sequence shown here is derived from an EMBL/GenBank/DDBJ whole genome shotgun (WGS) entry which is preliminary data.</text>
</comment>
<keyword evidence="1" id="KW-0472">Membrane</keyword>
<dbReference type="Pfam" id="PF09515">
    <property type="entry name" value="Thia_YuaJ"/>
    <property type="match status" value="1"/>
</dbReference>
<reference evidence="2 3" key="1">
    <citation type="journal article" date="2021" name="ISME Commun">
        <title>Automated analysis of genomic sequences facilitates high-throughput and comprehensive description of bacteria.</title>
        <authorList>
            <person name="Hitch T.C.A."/>
        </authorList>
    </citation>
    <scope>NUCLEOTIDE SEQUENCE [LARGE SCALE GENOMIC DNA]</scope>
    <source>
        <strain evidence="2 3">Sanger_18</strain>
    </source>
</reference>
<feature type="transmembrane region" description="Helical" evidence="1">
    <location>
        <begin position="81"/>
        <end position="101"/>
    </location>
</feature>
<feature type="transmembrane region" description="Helical" evidence="1">
    <location>
        <begin position="198"/>
        <end position="219"/>
    </location>
</feature>
<evidence type="ECO:0000313" key="3">
    <source>
        <dbReference type="Proteomes" id="UP001652432"/>
    </source>
</evidence>
<sequence>MSNFINTEDGYFSLTQTGTICIGVLIVLLIVLSAFLRKRPVEGEHEKKEKKGFSARQIVFCAAALALGFATSYIKVFSMPFGGSVTLCSMLFVVLIGYWYGPEVGLMSGFAYGFLEFAQDGGSYILSPMQACMDYIFAFAALGLSGFFYQKKNGLIKGYILAILVRGLFHTIGGYLYWMDYMPDNFPKSLAAIYPIVYNYSYILAEAVITLIVISLPPVKKALARVRMMAQE</sequence>
<dbReference type="InterPro" id="IPR012651">
    <property type="entry name" value="Thia_Transptr_ThiT"/>
</dbReference>